<protein>
    <submittedName>
        <fullName evidence="2">Predicted protein</fullName>
    </submittedName>
</protein>
<accession>C9SN82</accession>
<feature type="region of interest" description="Disordered" evidence="1">
    <location>
        <begin position="51"/>
        <end position="70"/>
    </location>
</feature>
<dbReference type="OrthoDB" id="3990906at2759"/>
<evidence type="ECO:0000256" key="1">
    <source>
        <dbReference type="SAM" id="MobiDB-lite"/>
    </source>
</evidence>
<keyword evidence="3" id="KW-1185">Reference proteome</keyword>
<dbReference type="HOGENOM" id="CLU_931261_0_0_1"/>
<organism evidence="3">
    <name type="scientific">Verticillium alfalfae (strain VaMs.102 / ATCC MYA-4576 / FGSC 10136)</name>
    <name type="common">Verticillium wilt of alfalfa</name>
    <name type="synonym">Verticillium albo-atrum</name>
    <dbReference type="NCBI Taxonomy" id="526221"/>
    <lineage>
        <taxon>Eukaryota</taxon>
        <taxon>Fungi</taxon>
        <taxon>Dikarya</taxon>
        <taxon>Ascomycota</taxon>
        <taxon>Pezizomycotina</taxon>
        <taxon>Sordariomycetes</taxon>
        <taxon>Hypocreomycetidae</taxon>
        <taxon>Glomerellales</taxon>
        <taxon>Plectosphaerellaceae</taxon>
        <taxon>Verticillium</taxon>
    </lineage>
</organism>
<dbReference type="AlphaFoldDB" id="C9SN82"/>
<proteinExistence type="predicted"/>
<feature type="compositionally biased region" description="Polar residues" evidence="1">
    <location>
        <begin position="197"/>
        <end position="219"/>
    </location>
</feature>
<reference evidence="3" key="1">
    <citation type="journal article" date="2011" name="PLoS Pathog.">
        <title>Comparative genomics yields insights into niche adaptation of plant vascular wilt pathogens.</title>
        <authorList>
            <person name="Klosterman S.J."/>
            <person name="Subbarao K.V."/>
            <person name="Kang S."/>
            <person name="Veronese P."/>
            <person name="Gold S.E."/>
            <person name="Thomma B.P.H.J."/>
            <person name="Chen Z."/>
            <person name="Henrissat B."/>
            <person name="Lee Y.-H."/>
            <person name="Park J."/>
            <person name="Garcia-Pedrajas M.D."/>
            <person name="Barbara D.J."/>
            <person name="Anchieta A."/>
            <person name="de Jonge R."/>
            <person name="Santhanam P."/>
            <person name="Maruthachalam K."/>
            <person name="Atallah Z."/>
            <person name="Amyotte S.G."/>
            <person name="Paz Z."/>
            <person name="Inderbitzin P."/>
            <person name="Hayes R.J."/>
            <person name="Heiman D.I."/>
            <person name="Young S."/>
            <person name="Zeng Q."/>
            <person name="Engels R."/>
            <person name="Galagan J."/>
            <person name="Cuomo C.A."/>
            <person name="Dobinson K.F."/>
            <person name="Ma L.-J."/>
        </authorList>
    </citation>
    <scope>NUCLEOTIDE SEQUENCE [LARGE SCALE GENOMIC DNA]</scope>
    <source>
        <strain evidence="3">VaMs.102 / ATCC MYA-4576 / FGSC 10136</strain>
    </source>
</reference>
<gene>
    <name evidence="2" type="ORF">VDBG_06357</name>
</gene>
<dbReference type="GeneID" id="9535507"/>
<dbReference type="RefSeq" id="XP_003003914.1">
    <property type="nucleotide sequence ID" value="XM_003003868.1"/>
</dbReference>
<dbReference type="Proteomes" id="UP000008698">
    <property type="component" value="Unassembled WGS sequence"/>
</dbReference>
<sequence length="299" mass="33386">MSSGKRWDKILLPQNQADRRKLRLAVRLRSIRGPSDDVLRHLLREAVRHKVPTYGTQASHGPPTPPSYPALPGEPSINLWLSIIISRLVDRHLSRLRPLVIQCHTDDQVPAKGVQLWRLARPDRKTVSPSERRMRMYYFACAQQPVSRKTRIRLTQVYLMDLQNSVQEAEHRRQRRDSRGSPIGERAGQRSNEEEISSSVNGTVQQQEAAGGPSNTYATPRSEDIGFQAPALQESPDHTEPASLAVENPLSLRHAEFTTSAAGVTCESSRLAPPLAIRHDSDSQITWAPLPTGPSLAAF</sequence>
<name>C9SN82_VERA1</name>
<dbReference type="EMBL" id="DS985220">
    <property type="protein sequence ID" value="EEY20247.1"/>
    <property type="molecule type" value="Genomic_DNA"/>
</dbReference>
<evidence type="ECO:0000313" key="3">
    <source>
        <dbReference type="Proteomes" id="UP000008698"/>
    </source>
</evidence>
<evidence type="ECO:0000313" key="2">
    <source>
        <dbReference type="EMBL" id="EEY20247.1"/>
    </source>
</evidence>
<dbReference type="KEGG" id="val:VDBG_06357"/>
<feature type="region of interest" description="Disordered" evidence="1">
    <location>
        <begin position="167"/>
        <end position="222"/>
    </location>
</feature>